<keyword evidence="2" id="KW-1185">Reference proteome</keyword>
<dbReference type="Proteomes" id="UP001347796">
    <property type="component" value="Unassembled WGS sequence"/>
</dbReference>
<proteinExistence type="predicted"/>
<evidence type="ECO:0000313" key="1">
    <source>
        <dbReference type="EMBL" id="KAK6174047.1"/>
    </source>
</evidence>
<dbReference type="EMBL" id="JAZGQO010000011">
    <property type="protein sequence ID" value="KAK6174047.1"/>
    <property type="molecule type" value="Genomic_DNA"/>
</dbReference>
<protein>
    <recommendedName>
        <fullName evidence="3">Ig-like domain-containing protein</fullName>
    </recommendedName>
</protein>
<organism evidence="1 2">
    <name type="scientific">Patella caerulea</name>
    <name type="common">Rayed Mediterranean limpet</name>
    <dbReference type="NCBI Taxonomy" id="87958"/>
    <lineage>
        <taxon>Eukaryota</taxon>
        <taxon>Metazoa</taxon>
        <taxon>Spiralia</taxon>
        <taxon>Lophotrochozoa</taxon>
        <taxon>Mollusca</taxon>
        <taxon>Gastropoda</taxon>
        <taxon>Patellogastropoda</taxon>
        <taxon>Patelloidea</taxon>
        <taxon>Patellidae</taxon>
        <taxon>Patella</taxon>
    </lineage>
</organism>
<dbReference type="AlphaFoldDB" id="A0AAN8JAC8"/>
<dbReference type="SUPFAM" id="SSF48726">
    <property type="entry name" value="Immunoglobulin"/>
    <property type="match status" value="1"/>
</dbReference>
<accession>A0AAN8JAC8</accession>
<evidence type="ECO:0000313" key="2">
    <source>
        <dbReference type="Proteomes" id="UP001347796"/>
    </source>
</evidence>
<sequence length="144" mass="15665">MFVVSVQGVAETKISCGESGGVVGQPQVLSCNISGSIVNNIYWYRYNDTYNQNIVQCSKSSAKNVSTCVAPPNLRSKYSVSIEDQPPRKPSFTIISVSAEDLEVSWLCVDSITFPDRASILDSSSTCSLKQGLYNCLSLHTKPD</sequence>
<evidence type="ECO:0008006" key="3">
    <source>
        <dbReference type="Google" id="ProtNLM"/>
    </source>
</evidence>
<dbReference type="InterPro" id="IPR036179">
    <property type="entry name" value="Ig-like_dom_sf"/>
</dbReference>
<gene>
    <name evidence="1" type="ORF">SNE40_017393</name>
</gene>
<name>A0AAN8JAC8_PATCE</name>
<comment type="caution">
    <text evidence="1">The sequence shown here is derived from an EMBL/GenBank/DDBJ whole genome shotgun (WGS) entry which is preliminary data.</text>
</comment>
<reference evidence="1 2" key="1">
    <citation type="submission" date="2024-01" db="EMBL/GenBank/DDBJ databases">
        <title>The genome of the rayed Mediterranean limpet Patella caerulea (Linnaeus, 1758).</title>
        <authorList>
            <person name="Anh-Thu Weber A."/>
            <person name="Halstead-Nussloch G."/>
        </authorList>
    </citation>
    <scope>NUCLEOTIDE SEQUENCE [LARGE SCALE GENOMIC DNA]</scope>
    <source>
        <strain evidence="1">AATW-2023a</strain>
        <tissue evidence="1">Whole specimen</tissue>
    </source>
</reference>